<feature type="domain" description="Tail sheath protein C-terminal" evidence="3">
    <location>
        <begin position="276"/>
        <end position="375"/>
    </location>
</feature>
<proteinExistence type="inferred from homology"/>
<evidence type="ECO:0000256" key="1">
    <source>
        <dbReference type="ARBA" id="ARBA00008005"/>
    </source>
</evidence>
<dbReference type="EMBL" id="LYBM01000011">
    <property type="protein sequence ID" value="ODA34025.1"/>
    <property type="molecule type" value="Genomic_DNA"/>
</dbReference>
<evidence type="ECO:0000313" key="6">
    <source>
        <dbReference type="Proteomes" id="UP000094936"/>
    </source>
</evidence>
<dbReference type="InterPro" id="IPR035089">
    <property type="entry name" value="Phage_sheath_subtilisin"/>
</dbReference>
<dbReference type="OrthoDB" id="9767864at2"/>
<keyword evidence="6" id="KW-1185">Reference proteome</keyword>
<dbReference type="PANTHER" id="PTHR35861">
    <property type="match status" value="1"/>
</dbReference>
<dbReference type="AlphaFoldDB" id="A0A1C3ELC8"/>
<dbReference type="Pfam" id="PF04984">
    <property type="entry name" value="Phage_sheath_1"/>
    <property type="match status" value="1"/>
</dbReference>
<dbReference type="PANTHER" id="PTHR35861:SF1">
    <property type="entry name" value="PHAGE TAIL SHEATH PROTEIN"/>
    <property type="match status" value="1"/>
</dbReference>
<comment type="similarity">
    <text evidence="1">Belongs to the myoviridae tail sheath protein family.</text>
</comment>
<dbReference type="InterPro" id="IPR054564">
    <property type="entry name" value="Gp18_domIII_N"/>
</dbReference>
<accession>A0A1C3ELC8</accession>
<organism evidence="5 6">
    <name type="scientific">Veronia pacifica</name>
    <dbReference type="NCBI Taxonomy" id="1080227"/>
    <lineage>
        <taxon>Bacteria</taxon>
        <taxon>Pseudomonadati</taxon>
        <taxon>Pseudomonadota</taxon>
        <taxon>Gammaproteobacteria</taxon>
        <taxon>Vibrionales</taxon>
        <taxon>Vibrionaceae</taxon>
        <taxon>Veronia</taxon>
    </lineage>
</organism>
<protein>
    <submittedName>
        <fullName evidence="5">Phage tail protein</fullName>
    </submittedName>
</protein>
<sequence length="386" mass="41585">MPGQFLHGVEVVELNGGPRPIRTVKSAVIGLVGTAPNADADKFPLNMPVLIAGKRTEAAPLGNTGSLPSAIDGIFDQAGAMVVVIRVEHDKDANQQLANVIGGVNTDTGNYEGVQALLAAESVLGVAPKILIAPGFTSEQAVVAEMMGIADRLRAVIIADGPSTQDADAIAYRQNFGSGRVYVVDPKAKVFDTVSAKETVEPISARVAGLIARSDNDRGFWWSPSNLEIYGITGTDRPVDFTLGDTNARANYLNESDVATVIRKDGFRLWGNRTCSSDPKWAFLSVRRTADMINESLLRAHMWAVDQNITATYLEDVTEGVNAYLRDLKALGAILGGECWADPDLNTPSNIAQGKVFFDFDFTPLYPAEHITFRSSLVNDYLEEIV</sequence>
<name>A0A1C3ELC8_9GAMM</name>
<feature type="domain" description="Tail sheath protein subtilisin-like" evidence="2">
    <location>
        <begin position="109"/>
        <end position="275"/>
    </location>
</feature>
<evidence type="ECO:0000259" key="2">
    <source>
        <dbReference type="Pfam" id="PF04984"/>
    </source>
</evidence>
<evidence type="ECO:0000313" key="5">
    <source>
        <dbReference type="EMBL" id="ODA34025.1"/>
    </source>
</evidence>
<dbReference type="InterPro" id="IPR052042">
    <property type="entry name" value="Tail_sheath_structural"/>
</dbReference>
<dbReference type="Gene3D" id="3.40.50.11780">
    <property type="match status" value="1"/>
</dbReference>
<evidence type="ECO:0000259" key="4">
    <source>
        <dbReference type="Pfam" id="PF22671"/>
    </source>
</evidence>
<dbReference type="Pfam" id="PF17482">
    <property type="entry name" value="Phage_sheath_1C"/>
    <property type="match status" value="1"/>
</dbReference>
<dbReference type="InterPro" id="IPR020287">
    <property type="entry name" value="Tail_sheath_C"/>
</dbReference>
<comment type="caution">
    <text evidence="5">The sequence shown here is derived from an EMBL/GenBank/DDBJ whole genome shotgun (WGS) entry which is preliminary data.</text>
</comment>
<evidence type="ECO:0000259" key="3">
    <source>
        <dbReference type="Pfam" id="PF17482"/>
    </source>
</evidence>
<dbReference type="RefSeq" id="WP_068901093.1">
    <property type="nucleotide sequence ID" value="NZ_JBHUIF010000013.1"/>
</dbReference>
<gene>
    <name evidence="5" type="ORF">A8L45_08240</name>
</gene>
<reference evidence="5 6" key="1">
    <citation type="submission" date="2016-05" db="EMBL/GenBank/DDBJ databases">
        <title>Genomic Taxonomy of the Vibrionaceae.</title>
        <authorList>
            <person name="Gomez-Gil B."/>
            <person name="Enciso-Ibarra J."/>
        </authorList>
    </citation>
    <scope>NUCLEOTIDE SEQUENCE [LARGE SCALE GENOMIC DNA]</scope>
    <source>
        <strain evidence="5 6">CAIM 1920</strain>
    </source>
</reference>
<dbReference type="Proteomes" id="UP000094936">
    <property type="component" value="Unassembled WGS sequence"/>
</dbReference>
<dbReference type="STRING" id="1080227.A8L45_08240"/>
<dbReference type="Pfam" id="PF22671">
    <property type="entry name" value="Gp18_domIII_N"/>
    <property type="match status" value="1"/>
</dbReference>
<feature type="domain" description="Tail sheath protein Gp18-like" evidence="4">
    <location>
        <begin position="28"/>
        <end position="87"/>
    </location>
</feature>